<feature type="compositionally biased region" description="Basic and acidic residues" evidence="2">
    <location>
        <begin position="42"/>
        <end position="59"/>
    </location>
</feature>
<name>X6NJ64_RETFI</name>
<dbReference type="GO" id="GO:0005634">
    <property type="term" value="C:nucleus"/>
    <property type="evidence" value="ECO:0007669"/>
    <property type="project" value="TreeGrafter"/>
</dbReference>
<dbReference type="SUPFAM" id="SSF51905">
    <property type="entry name" value="FAD/NAD(P)-binding domain"/>
    <property type="match status" value="1"/>
</dbReference>
<protein>
    <submittedName>
        <fullName evidence="3">Rab proteins geranylgeranyltransferase component A 2</fullName>
    </submittedName>
</protein>
<dbReference type="GO" id="GO:0007264">
    <property type="term" value="P:small GTPase-mediated signal transduction"/>
    <property type="evidence" value="ECO:0007669"/>
    <property type="project" value="InterPro"/>
</dbReference>
<dbReference type="OrthoDB" id="1923006at2759"/>
<proteinExistence type="inferred from homology"/>
<organism evidence="3 4">
    <name type="scientific">Reticulomyxa filosa</name>
    <dbReference type="NCBI Taxonomy" id="46433"/>
    <lineage>
        <taxon>Eukaryota</taxon>
        <taxon>Sar</taxon>
        <taxon>Rhizaria</taxon>
        <taxon>Retaria</taxon>
        <taxon>Foraminifera</taxon>
        <taxon>Monothalamids</taxon>
        <taxon>Reticulomyxidae</taxon>
        <taxon>Reticulomyxa</taxon>
    </lineage>
</organism>
<keyword evidence="3" id="KW-0808">Transferase</keyword>
<feature type="compositionally biased region" description="Acidic residues" evidence="2">
    <location>
        <begin position="60"/>
        <end position="74"/>
    </location>
</feature>
<comment type="similarity">
    <text evidence="1">Belongs to the Rab GDI family.</text>
</comment>
<evidence type="ECO:0000313" key="3">
    <source>
        <dbReference type="EMBL" id="ETO25938.1"/>
    </source>
</evidence>
<accession>X6NJ64</accession>
<evidence type="ECO:0000256" key="2">
    <source>
        <dbReference type="SAM" id="MobiDB-lite"/>
    </source>
</evidence>
<reference evidence="3 4" key="1">
    <citation type="journal article" date="2013" name="Curr. Biol.">
        <title>The Genome of the Foraminiferan Reticulomyxa filosa.</title>
        <authorList>
            <person name="Glockner G."/>
            <person name="Hulsmann N."/>
            <person name="Schleicher M."/>
            <person name="Noegel A.A."/>
            <person name="Eichinger L."/>
            <person name="Gallinger C."/>
            <person name="Pawlowski J."/>
            <person name="Sierra R."/>
            <person name="Euteneuer U."/>
            <person name="Pillet L."/>
            <person name="Moustafa A."/>
            <person name="Platzer M."/>
            <person name="Groth M."/>
            <person name="Szafranski K."/>
            <person name="Schliwa M."/>
        </authorList>
    </citation>
    <scope>NUCLEOTIDE SEQUENCE [LARGE SCALE GENOMIC DNA]</scope>
</reference>
<dbReference type="Proteomes" id="UP000023152">
    <property type="component" value="Unassembled WGS sequence"/>
</dbReference>
<feature type="region of interest" description="Disordered" evidence="2">
    <location>
        <begin position="26"/>
        <end position="74"/>
    </location>
</feature>
<dbReference type="PANTHER" id="PTHR11787">
    <property type="entry name" value="RAB GDP-DISSOCIATION INHIBITOR"/>
    <property type="match status" value="1"/>
</dbReference>
<evidence type="ECO:0000313" key="4">
    <source>
        <dbReference type="Proteomes" id="UP000023152"/>
    </source>
</evidence>
<gene>
    <name evidence="3" type="ORF">RFI_11199</name>
</gene>
<evidence type="ECO:0000256" key="1">
    <source>
        <dbReference type="ARBA" id="ARBA00005593"/>
    </source>
</evidence>
<dbReference type="InterPro" id="IPR018203">
    <property type="entry name" value="GDP_dissociation_inhibitor"/>
</dbReference>
<dbReference type="Gene3D" id="1.10.405.10">
    <property type="entry name" value="Guanine Nucleotide Dissociation Inhibitor, domain 1"/>
    <property type="match status" value="1"/>
</dbReference>
<dbReference type="GO" id="GO:0016740">
    <property type="term" value="F:transferase activity"/>
    <property type="evidence" value="ECO:0007669"/>
    <property type="project" value="UniProtKB-KW"/>
</dbReference>
<dbReference type="EMBL" id="ASPP01008189">
    <property type="protein sequence ID" value="ETO25938.1"/>
    <property type="molecule type" value="Genomic_DNA"/>
</dbReference>
<dbReference type="Pfam" id="PF00996">
    <property type="entry name" value="GDI"/>
    <property type="match status" value="1"/>
</dbReference>
<dbReference type="GO" id="GO:0005968">
    <property type="term" value="C:Rab-protein geranylgeranyltransferase complex"/>
    <property type="evidence" value="ECO:0007669"/>
    <property type="project" value="TreeGrafter"/>
</dbReference>
<dbReference type="InterPro" id="IPR036188">
    <property type="entry name" value="FAD/NAD-bd_sf"/>
</dbReference>
<dbReference type="GO" id="GO:0016192">
    <property type="term" value="P:vesicle-mediated transport"/>
    <property type="evidence" value="ECO:0007669"/>
    <property type="project" value="TreeGrafter"/>
</dbReference>
<sequence length="263" mass="30682">SEQNLYGNFEYEDRASELVQYLMCKRDNGNDDNNNNNNKYVNEYKRDNGNDNEDEKKREEEEEEEDNTEKEKEDVEEIQYLEHLQQVLTIYENKYRQILVDLIPNVIYSNESFIDILVRSEVSRYVEFRGIINHFVYFDGVNASKVPLSKGEVLASKELSISEKRQLMKFMQVILQKCSNSSNPTHGNSSVVDATNKAITTNNNNNNSESKLDRDQLEEKSFVRLMEEQQLSSKVQDFIKYALAFLDSPTGYFYLLLLLCSHG</sequence>
<dbReference type="PANTHER" id="PTHR11787:SF4">
    <property type="entry name" value="CHM, RAB ESCORT PROTEIN 1"/>
    <property type="match status" value="1"/>
</dbReference>
<dbReference type="AlphaFoldDB" id="X6NJ64"/>
<dbReference type="GO" id="GO:0005092">
    <property type="term" value="F:GDP-dissociation inhibitor activity"/>
    <property type="evidence" value="ECO:0007669"/>
    <property type="project" value="InterPro"/>
</dbReference>
<dbReference type="PRINTS" id="PR00891">
    <property type="entry name" value="RABGDIREP"/>
</dbReference>
<dbReference type="GO" id="GO:0005829">
    <property type="term" value="C:cytosol"/>
    <property type="evidence" value="ECO:0007669"/>
    <property type="project" value="TreeGrafter"/>
</dbReference>
<keyword evidence="4" id="KW-1185">Reference proteome</keyword>
<comment type="caution">
    <text evidence="3">The sequence shown here is derived from an EMBL/GenBank/DDBJ whole genome shotgun (WGS) entry which is preliminary data.</text>
</comment>
<feature type="non-terminal residue" evidence="3">
    <location>
        <position position="1"/>
    </location>
</feature>